<dbReference type="GO" id="GO:0006749">
    <property type="term" value="P:glutathione metabolic process"/>
    <property type="evidence" value="ECO:0007669"/>
    <property type="project" value="TreeGrafter"/>
</dbReference>
<reference evidence="4 5" key="1">
    <citation type="journal article" date="2019" name="Nat. Microbiol.">
        <title>Mediterranean grassland soil C-N compound turnover is dependent on rainfall and depth, and is mediated by genomically divergent microorganisms.</title>
        <authorList>
            <person name="Diamond S."/>
            <person name="Andeer P.F."/>
            <person name="Li Z."/>
            <person name="Crits-Christoph A."/>
            <person name="Burstein D."/>
            <person name="Anantharaman K."/>
            <person name="Lane K.R."/>
            <person name="Thomas B.C."/>
            <person name="Pan C."/>
            <person name="Northen T.R."/>
            <person name="Banfield J.F."/>
        </authorList>
    </citation>
    <scope>NUCLEOTIDE SEQUENCE [LARGE SCALE GENOMIC DNA]</scope>
    <source>
        <strain evidence="4">WS_2</strain>
    </source>
</reference>
<feature type="compositionally biased region" description="Low complexity" evidence="1">
    <location>
        <begin position="12"/>
        <end position="24"/>
    </location>
</feature>
<dbReference type="AlphaFoldDB" id="A0A538T809"/>
<name>A0A538T809_UNCEI</name>
<evidence type="ECO:0000256" key="1">
    <source>
        <dbReference type="SAM" id="MobiDB-lite"/>
    </source>
</evidence>
<gene>
    <name evidence="4" type="ORF">E6K72_01330</name>
</gene>
<proteinExistence type="predicted"/>
<protein>
    <submittedName>
        <fullName evidence="4">Hydantoinase/oxoprolinase family protein</fullName>
    </submittedName>
</protein>
<accession>A0A538T809</accession>
<dbReference type="Pfam" id="PF01968">
    <property type="entry name" value="Hydantoinase_A"/>
    <property type="match status" value="1"/>
</dbReference>
<feature type="region of interest" description="Disordered" evidence="1">
    <location>
        <begin position="1"/>
        <end position="42"/>
    </location>
</feature>
<dbReference type="EMBL" id="VBOS01000038">
    <property type="protein sequence ID" value="TMQ59759.1"/>
    <property type="molecule type" value="Genomic_DNA"/>
</dbReference>
<evidence type="ECO:0000313" key="4">
    <source>
        <dbReference type="EMBL" id="TMQ59759.1"/>
    </source>
</evidence>
<evidence type="ECO:0000259" key="2">
    <source>
        <dbReference type="Pfam" id="PF01968"/>
    </source>
</evidence>
<feature type="domain" description="Hydantoinase A/oxoprolinase" evidence="2">
    <location>
        <begin position="234"/>
        <end position="402"/>
    </location>
</feature>
<dbReference type="PANTHER" id="PTHR11365">
    <property type="entry name" value="5-OXOPROLINASE RELATED"/>
    <property type="match status" value="1"/>
</dbReference>
<dbReference type="Proteomes" id="UP000317716">
    <property type="component" value="Unassembled WGS sequence"/>
</dbReference>
<dbReference type="GO" id="GO:0017168">
    <property type="term" value="F:5-oxoprolinase (ATP-hydrolyzing) activity"/>
    <property type="evidence" value="ECO:0007669"/>
    <property type="project" value="TreeGrafter"/>
</dbReference>
<dbReference type="InterPro" id="IPR002821">
    <property type="entry name" value="Hydantoinase_A"/>
</dbReference>
<evidence type="ECO:0000313" key="5">
    <source>
        <dbReference type="Proteomes" id="UP000317716"/>
    </source>
</evidence>
<feature type="non-terminal residue" evidence="4">
    <location>
        <position position="405"/>
    </location>
</feature>
<evidence type="ECO:0000259" key="3">
    <source>
        <dbReference type="Pfam" id="PF05378"/>
    </source>
</evidence>
<dbReference type="InterPro" id="IPR045079">
    <property type="entry name" value="Oxoprolinase-like"/>
</dbReference>
<feature type="domain" description="Hydantoinase/oxoprolinase N-terminal" evidence="3">
    <location>
        <begin position="46"/>
        <end position="215"/>
    </location>
</feature>
<sequence>MSGQRYRRNMTGAESGARSRMGRAAGRDRSDSEPRAAARGEPVAAVGVDTGGTFTDFVALRGRACVALKIPSSPDAPERAVLEGLARLGAGPETRVRHGSTVATNTLLERKGARVTLLTTAGFEDLLEIGRQERPDIYALAPRRVEPLVPAERRIGVRERLGPRGERIVPLARAALASAVRAAKRARSDTVAVGLLHSYANPAHERALARALRRAGLRVSVSSELCPEIREYERLATTVTNAYLVPRVSRYIEALERACGAGLEIVLSHGGAAAPDEAAREPARQLLSGPAAGLAAAREVARACGFERALTLDVGGTSTDCAFMEGELPRRRAREVGGYPLLLPLLDVHTVGAGGGSIARVDPGGLLHVGPESAGADPGPACYGRKGPPTVTDALVTLGRIAGDA</sequence>
<comment type="caution">
    <text evidence="4">The sequence shown here is derived from an EMBL/GenBank/DDBJ whole genome shotgun (WGS) entry which is preliminary data.</text>
</comment>
<dbReference type="Pfam" id="PF05378">
    <property type="entry name" value="Hydant_A_N"/>
    <property type="match status" value="1"/>
</dbReference>
<dbReference type="PANTHER" id="PTHR11365:SF23">
    <property type="entry name" value="HYPOTHETICAL 5-OXOPROLINASE (EUROFUNG)-RELATED"/>
    <property type="match status" value="1"/>
</dbReference>
<dbReference type="GO" id="GO:0005829">
    <property type="term" value="C:cytosol"/>
    <property type="evidence" value="ECO:0007669"/>
    <property type="project" value="TreeGrafter"/>
</dbReference>
<feature type="compositionally biased region" description="Basic and acidic residues" evidence="1">
    <location>
        <begin position="25"/>
        <end position="38"/>
    </location>
</feature>
<organism evidence="4 5">
    <name type="scientific">Eiseniibacteriota bacterium</name>
    <dbReference type="NCBI Taxonomy" id="2212470"/>
    <lineage>
        <taxon>Bacteria</taxon>
        <taxon>Candidatus Eiseniibacteriota</taxon>
    </lineage>
</organism>
<dbReference type="InterPro" id="IPR008040">
    <property type="entry name" value="Hydant_A_N"/>
</dbReference>